<gene>
    <name evidence="1" type="ORF">METZ01_LOCUS100517</name>
</gene>
<dbReference type="EMBL" id="UINC01010738">
    <property type="protein sequence ID" value="SVA47663.1"/>
    <property type="molecule type" value="Genomic_DNA"/>
</dbReference>
<evidence type="ECO:0000313" key="1">
    <source>
        <dbReference type="EMBL" id="SVA47663.1"/>
    </source>
</evidence>
<dbReference type="AlphaFoldDB" id="A0A381W6Y8"/>
<name>A0A381W6Y8_9ZZZZ</name>
<sequence length="158" mass="18275">MGAQDFEVIYDAKTWQDAFRTAVDDAYWSYGHAGYTGSICEKPGARLVTRPKGVKASTLKNTIELADRANEKWYFANEAEQKRAKAKALKALDQMHAWFGEYETDLILSLFDDKWEDALCIELTKSEYPNKYSDPTDRYYERLPRGHKMWIFFGMASS</sequence>
<proteinExistence type="predicted"/>
<organism evidence="1">
    <name type="scientific">marine metagenome</name>
    <dbReference type="NCBI Taxonomy" id="408172"/>
    <lineage>
        <taxon>unclassified sequences</taxon>
        <taxon>metagenomes</taxon>
        <taxon>ecological metagenomes</taxon>
    </lineage>
</organism>
<accession>A0A381W6Y8</accession>
<reference evidence="1" key="1">
    <citation type="submission" date="2018-05" db="EMBL/GenBank/DDBJ databases">
        <authorList>
            <person name="Lanie J.A."/>
            <person name="Ng W.-L."/>
            <person name="Kazmierczak K.M."/>
            <person name="Andrzejewski T.M."/>
            <person name="Davidsen T.M."/>
            <person name="Wayne K.J."/>
            <person name="Tettelin H."/>
            <person name="Glass J.I."/>
            <person name="Rusch D."/>
            <person name="Podicherti R."/>
            <person name="Tsui H.-C.T."/>
            <person name="Winkler M.E."/>
        </authorList>
    </citation>
    <scope>NUCLEOTIDE SEQUENCE</scope>
</reference>
<protein>
    <submittedName>
        <fullName evidence="1">Uncharacterized protein</fullName>
    </submittedName>
</protein>